<dbReference type="InterPro" id="IPR036908">
    <property type="entry name" value="RlpA-like_sf"/>
</dbReference>
<evidence type="ECO:0000259" key="3">
    <source>
        <dbReference type="Pfam" id="PF03330"/>
    </source>
</evidence>
<dbReference type="CDD" id="cd22191">
    <property type="entry name" value="DPBB_RlpA_EXP_N-like"/>
    <property type="match status" value="1"/>
</dbReference>
<evidence type="ECO:0000313" key="4">
    <source>
        <dbReference type="EMBL" id="KAF1843591.1"/>
    </source>
</evidence>
<keyword evidence="2" id="KW-0812">Transmembrane</keyword>
<sequence length="229" mass="24895">MGAPEIPRKDIGEPSRAYIKEADSTNNTLDSGWDIPQEGQRKRRHAHLGVGSSATGWALSDRFDRMLPPHRRYIGRSRRTFLIIVLVILVCLLALIIGLAVGLSKGSNKTQNLPLPNGSETYTGDLTYYAPALGACGIESSDKDAIVAVSHFTFDAAQVGGNPNANPLCGRKIRAKRVHENTGQSVSIDVTVVDRCEGCQPTDLDVSPAMFKRLADEGKGRVKVTWAWL</sequence>
<name>A0A9P4L647_9PLEO</name>
<dbReference type="PANTHER" id="PTHR31836">
    <property type="match status" value="1"/>
</dbReference>
<proteinExistence type="predicted"/>
<dbReference type="Pfam" id="PF03330">
    <property type="entry name" value="DPBB_1"/>
    <property type="match status" value="1"/>
</dbReference>
<evidence type="ECO:0000256" key="1">
    <source>
        <dbReference type="ARBA" id="ARBA00022729"/>
    </source>
</evidence>
<dbReference type="OrthoDB" id="623670at2759"/>
<dbReference type="GeneID" id="63847580"/>
<dbReference type="SUPFAM" id="SSF50685">
    <property type="entry name" value="Barwin-like endoglucanases"/>
    <property type="match status" value="1"/>
</dbReference>
<dbReference type="EMBL" id="ML976617">
    <property type="protein sequence ID" value="KAF1843591.1"/>
    <property type="molecule type" value="Genomic_DNA"/>
</dbReference>
<dbReference type="Gene3D" id="2.40.40.10">
    <property type="entry name" value="RlpA-like domain"/>
    <property type="match status" value="1"/>
</dbReference>
<dbReference type="InterPro" id="IPR051477">
    <property type="entry name" value="Expansin_CellWall"/>
</dbReference>
<keyword evidence="5" id="KW-1185">Reference proteome</keyword>
<dbReference type="Proteomes" id="UP000800039">
    <property type="component" value="Unassembled WGS sequence"/>
</dbReference>
<reference evidence="4" key="1">
    <citation type="submission" date="2020-01" db="EMBL/GenBank/DDBJ databases">
        <authorList>
            <consortium name="DOE Joint Genome Institute"/>
            <person name="Haridas S."/>
            <person name="Albert R."/>
            <person name="Binder M."/>
            <person name="Bloem J."/>
            <person name="Labutti K."/>
            <person name="Salamov A."/>
            <person name="Andreopoulos B."/>
            <person name="Baker S.E."/>
            <person name="Barry K."/>
            <person name="Bills G."/>
            <person name="Bluhm B.H."/>
            <person name="Cannon C."/>
            <person name="Castanera R."/>
            <person name="Culley D.E."/>
            <person name="Daum C."/>
            <person name="Ezra D."/>
            <person name="Gonzalez J.B."/>
            <person name="Henrissat B."/>
            <person name="Kuo A."/>
            <person name="Liang C."/>
            <person name="Lipzen A."/>
            <person name="Lutzoni F."/>
            <person name="Magnuson J."/>
            <person name="Mondo S."/>
            <person name="Nolan M."/>
            <person name="Ohm R."/>
            <person name="Pangilinan J."/>
            <person name="Park H.-J."/>
            <person name="Ramirez L."/>
            <person name="Alfaro M."/>
            <person name="Sun H."/>
            <person name="Tritt A."/>
            <person name="Yoshinaga Y."/>
            <person name="Zwiers L.-H."/>
            <person name="Turgeon B.G."/>
            <person name="Goodwin S.B."/>
            <person name="Spatafora J.W."/>
            <person name="Crous P.W."/>
            <person name="Grigoriev I.V."/>
        </authorList>
    </citation>
    <scope>NUCLEOTIDE SEQUENCE</scope>
    <source>
        <strain evidence="4">CBS 394.84</strain>
    </source>
</reference>
<keyword evidence="1" id="KW-0732">Signal</keyword>
<dbReference type="RefSeq" id="XP_040786154.1">
    <property type="nucleotide sequence ID" value="XM_040930328.1"/>
</dbReference>
<organism evidence="4 5">
    <name type="scientific">Cucurbitaria berberidis CBS 394.84</name>
    <dbReference type="NCBI Taxonomy" id="1168544"/>
    <lineage>
        <taxon>Eukaryota</taxon>
        <taxon>Fungi</taxon>
        <taxon>Dikarya</taxon>
        <taxon>Ascomycota</taxon>
        <taxon>Pezizomycotina</taxon>
        <taxon>Dothideomycetes</taxon>
        <taxon>Pleosporomycetidae</taxon>
        <taxon>Pleosporales</taxon>
        <taxon>Pleosporineae</taxon>
        <taxon>Cucurbitariaceae</taxon>
        <taxon>Cucurbitaria</taxon>
    </lineage>
</organism>
<keyword evidence="2" id="KW-1133">Transmembrane helix</keyword>
<protein>
    <recommendedName>
        <fullName evidence="3">RlpA-like protein double-psi beta-barrel domain-containing protein</fullName>
    </recommendedName>
</protein>
<evidence type="ECO:0000256" key="2">
    <source>
        <dbReference type="SAM" id="Phobius"/>
    </source>
</evidence>
<dbReference type="InterPro" id="IPR009009">
    <property type="entry name" value="RlpA-like_DPBB"/>
</dbReference>
<feature type="transmembrane region" description="Helical" evidence="2">
    <location>
        <begin position="81"/>
        <end position="103"/>
    </location>
</feature>
<accession>A0A9P4L647</accession>
<dbReference type="PANTHER" id="PTHR31836:SF27">
    <property type="entry name" value="RLPA-LIKE PROTEIN DOUBLE-PSI BETA-BARREL DOMAIN-CONTAINING PROTEIN"/>
    <property type="match status" value="1"/>
</dbReference>
<comment type="caution">
    <text evidence="4">The sequence shown here is derived from an EMBL/GenBank/DDBJ whole genome shotgun (WGS) entry which is preliminary data.</text>
</comment>
<dbReference type="AlphaFoldDB" id="A0A9P4L647"/>
<gene>
    <name evidence="4" type="ORF">K460DRAFT_316110</name>
</gene>
<keyword evidence="2" id="KW-0472">Membrane</keyword>
<feature type="domain" description="RlpA-like protein double-psi beta-barrel" evidence="3">
    <location>
        <begin position="185"/>
        <end position="225"/>
    </location>
</feature>
<evidence type="ECO:0000313" key="5">
    <source>
        <dbReference type="Proteomes" id="UP000800039"/>
    </source>
</evidence>